<evidence type="ECO:0000313" key="3">
    <source>
        <dbReference type="Proteomes" id="UP000001059"/>
    </source>
</evidence>
<dbReference type="HOGENOM" id="CLU_101297_2_0_2"/>
<feature type="transmembrane region" description="Helical" evidence="1">
    <location>
        <begin position="105"/>
        <end position="126"/>
    </location>
</feature>
<feature type="transmembrane region" description="Helical" evidence="1">
    <location>
        <begin position="5"/>
        <end position="21"/>
    </location>
</feature>
<reference evidence="2 3" key="1">
    <citation type="submission" date="2010-03" db="EMBL/GenBank/DDBJ databases">
        <title>The complete genome of Methanohalophilus mahii DSM 5219.</title>
        <authorList>
            <consortium name="US DOE Joint Genome Institute (JGI-PGF)"/>
            <person name="Lucas S."/>
            <person name="Copeland A."/>
            <person name="Lapidus A."/>
            <person name="Glavina del Rio T."/>
            <person name="Dalin E."/>
            <person name="Tice H."/>
            <person name="Bruce D."/>
            <person name="Goodwin L."/>
            <person name="Pitluck S."/>
            <person name="Kyrpides N."/>
            <person name="Mavromatis K."/>
            <person name="Ivanova N."/>
            <person name="Lykidis A."/>
            <person name="Saunders E."/>
            <person name="Brettin T."/>
            <person name="Detter J.C."/>
            <person name="Han C."/>
            <person name="Land M."/>
            <person name="Hauser L."/>
            <person name="Markowitz V."/>
            <person name="Cheng J.-F."/>
            <person name="Hugenholtz P."/>
            <person name="Woyke T."/>
            <person name="Wu D."/>
            <person name="Spring S."/>
            <person name="Schneider S."/>
            <person name="Schroeder M."/>
            <person name="Klenk H.-P."/>
            <person name="Eisen J.A."/>
        </authorList>
    </citation>
    <scope>NUCLEOTIDE SEQUENCE [LARGE SCALE GENOMIC DNA]</scope>
    <source>
        <strain evidence="3">ATCC 35705 / DSM 5219 / SLP</strain>
    </source>
</reference>
<sequence precursor="true">MIDTSLFINAFALICLIYAYHHDRERTKEALIKAANSFIHIMPTILAIIVFIGLLLGFIPPARISMLIGEQSGINGVLIVAVIGSFLHIPALISFPLTASLLDAGATVTVAAVFITTLTMVGMVTLPLEIREMGRKMALLRNGISFCIAIMIALIMGVIL</sequence>
<dbReference type="OrthoDB" id="121927at2157"/>
<dbReference type="Proteomes" id="UP000001059">
    <property type="component" value="Chromosome"/>
</dbReference>
<gene>
    <name evidence="2" type="ordered locus">Mmah_1289</name>
</gene>
<organism evidence="2 3">
    <name type="scientific">Methanohalophilus mahii (strain ATCC 35705 / DSM 5219 / SLP)</name>
    <dbReference type="NCBI Taxonomy" id="547558"/>
    <lineage>
        <taxon>Archaea</taxon>
        <taxon>Methanobacteriati</taxon>
        <taxon>Methanobacteriota</taxon>
        <taxon>Stenosarchaea group</taxon>
        <taxon>Methanomicrobia</taxon>
        <taxon>Methanosarcinales</taxon>
        <taxon>Methanosarcinaceae</taxon>
        <taxon>Methanohalophilus</taxon>
    </lineage>
</organism>
<feature type="transmembrane region" description="Helical" evidence="1">
    <location>
        <begin position="74"/>
        <end position="93"/>
    </location>
</feature>
<evidence type="ECO:0008006" key="4">
    <source>
        <dbReference type="Google" id="ProtNLM"/>
    </source>
</evidence>
<protein>
    <recommendedName>
        <fullName evidence="4">Permease</fullName>
    </recommendedName>
</protein>
<dbReference type="KEGG" id="mmh:Mmah_1289"/>
<keyword evidence="3" id="KW-1185">Reference proteome</keyword>
<feature type="transmembrane region" description="Helical" evidence="1">
    <location>
        <begin position="41"/>
        <end position="62"/>
    </location>
</feature>
<proteinExistence type="predicted"/>
<name>D5E6K4_METMS</name>
<feature type="transmembrane region" description="Helical" evidence="1">
    <location>
        <begin position="138"/>
        <end position="159"/>
    </location>
</feature>
<dbReference type="STRING" id="547558.Mmah_1289"/>
<evidence type="ECO:0000256" key="1">
    <source>
        <dbReference type="SAM" id="Phobius"/>
    </source>
</evidence>
<dbReference type="RefSeq" id="WP_013037734.1">
    <property type="nucleotide sequence ID" value="NC_014002.1"/>
</dbReference>
<dbReference type="EMBL" id="CP001994">
    <property type="protein sequence ID" value="ADE36792.1"/>
    <property type="molecule type" value="Genomic_DNA"/>
</dbReference>
<evidence type="ECO:0000313" key="2">
    <source>
        <dbReference type="EMBL" id="ADE36792.1"/>
    </source>
</evidence>
<keyword evidence="1" id="KW-0812">Transmembrane</keyword>
<keyword evidence="1" id="KW-1133">Transmembrane helix</keyword>
<accession>D5E6K4</accession>
<dbReference type="AlphaFoldDB" id="D5E6K4"/>
<keyword evidence="1" id="KW-0472">Membrane</keyword>
<dbReference type="GeneID" id="8983459"/>